<evidence type="ECO:0000256" key="1">
    <source>
        <dbReference type="ARBA" id="ARBA00004141"/>
    </source>
</evidence>
<feature type="domain" description="PGG" evidence="9">
    <location>
        <begin position="589"/>
        <end position="664"/>
    </location>
</feature>
<comment type="subcellular location">
    <subcellularLocation>
        <location evidence="1">Membrane</location>
        <topology evidence="1">Multi-pass membrane protein</topology>
    </subcellularLocation>
</comment>
<dbReference type="PROSITE" id="PS50297">
    <property type="entry name" value="ANK_REP_REGION"/>
    <property type="match status" value="1"/>
</dbReference>
<evidence type="ECO:0000256" key="2">
    <source>
        <dbReference type="ARBA" id="ARBA00022692"/>
    </source>
</evidence>
<dbReference type="Proteomes" id="UP000077755">
    <property type="component" value="Chromosome 4"/>
</dbReference>
<accession>A0AAF0WYK1</accession>
<feature type="transmembrane region" description="Helical" evidence="8">
    <location>
        <begin position="639"/>
        <end position="661"/>
    </location>
</feature>
<evidence type="ECO:0000256" key="7">
    <source>
        <dbReference type="PROSITE-ProRule" id="PRU00023"/>
    </source>
</evidence>
<dbReference type="PANTHER" id="PTHR24186">
    <property type="entry name" value="PROTEIN PHOSPHATASE 1 REGULATORY SUBUNIT"/>
    <property type="match status" value="1"/>
</dbReference>
<reference evidence="10" key="2">
    <citation type="submission" date="2022-03" db="EMBL/GenBank/DDBJ databases">
        <title>Draft title - Genomic analysis of global carrot germplasm unveils the trajectory of domestication and the origin of high carotenoid orange carrot.</title>
        <authorList>
            <person name="Iorizzo M."/>
            <person name="Ellison S."/>
            <person name="Senalik D."/>
            <person name="Macko-Podgorni A."/>
            <person name="Grzebelus D."/>
            <person name="Bostan H."/>
            <person name="Rolling W."/>
            <person name="Curaba J."/>
            <person name="Simon P."/>
        </authorList>
    </citation>
    <scope>NUCLEOTIDE SEQUENCE</scope>
    <source>
        <tissue evidence="10">Leaf</tissue>
    </source>
</reference>
<dbReference type="SUPFAM" id="SSF48403">
    <property type="entry name" value="Ankyrin repeat"/>
    <property type="match status" value="2"/>
</dbReference>
<dbReference type="SMART" id="SM00248">
    <property type="entry name" value="ANK"/>
    <property type="match status" value="9"/>
</dbReference>
<sequence>MSRNTLFRAASTGDTHAREELEKFTGIVDEENHWTILHKESWEGDASHVKFLVKEFANKNLLVKVDTSGQTALHLAAQRGHVEVVEALIEAARSLPYKPVSAFSALVRHANDWRSSSAGISSANNEDLQCKPVSAEFLAFVRHANNWKNTALHRAVQFGHLGIVIRLVQADPSDRHIQNSIGQTPLFLAAKLGKHDMVKTISWKQNLLEANSIAKDALRKLIYAAKRSTSNSEDASDDNDSFEAILDKTYDEMTILELAVSQNYTEVAELILAEHPAYKRELGVSSSNLSDLIGKAAHNGFRDMVILLSETYEILNATDKGQTEITNVGLHAFLVAIRVRSRDFVVRLLEENPSVVTYVDKDGWKWKPLHHAVFQEFDSILEVIIKAHIRISDHISEDDRIKAFLIAVLDANTSTLIQLIKLLRGDEPYPVVNIHGETLLHLAVAKHKIEMIQCMLKHCPLEHVDAMLNQQDADGNTPLHLLIWSGCFVPEVIKHKSCQKVVQNRGSWTQADMLYFSDDIIVDQVQIKEALDEIQESKRSWIWFWRKPDMPYHEVTKERRSKKDEKFKEAKKELIARRREKMKEEVQGYRSRTNTQIIVTALITTVTFTVGFTMPGGYHQSGEPEQGLILLSKRKAFKTFMISDALALALSLTSLFIYFISSMNDDPVRVR</sequence>
<dbReference type="Pfam" id="PF13962">
    <property type="entry name" value="PGG"/>
    <property type="match status" value="1"/>
</dbReference>
<dbReference type="EMBL" id="CP093346">
    <property type="protein sequence ID" value="WOG96295.1"/>
    <property type="molecule type" value="Genomic_DNA"/>
</dbReference>
<keyword evidence="5 7" id="KW-0040">ANK repeat</keyword>
<evidence type="ECO:0000313" key="10">
    <source>
        <dbReference type="EMBL" id="WOG96295.1"/>
    </source>
</evidence>
<dbReference type="PANTHER" id="PTHR24186:SF53">
    <property type="entry name" value="PGG DOMAIN-CONTAINING PROTEIN"/>
    <property type="match status" value="1"/>
</dbReference>
<dbReference type="InterPro" id="IPR002110">
    <property type="entry name" value="Ankyrin_rpt"/>
</dbReference>
<keyword evidence="11" id="KW-1185">Reference proteome</keyword>
<evidence type="ECO:0000256" key="8">
    <source>
        <dbReference type="SAM" id="Phobius"/>
    </source>
</evidence>
<dbReference type="AlphaFoldDB" id="A0AAF0WYK1"/>
<evidence type="ECO:0000256" key="6">
    <source>
        <dbReference type="ARBA" id="ARBA00023136"/>
    </source>
</evidence>
<keyword evidence="6 8" id="KW-0472">Membrane</keyword>
<evidence type="ECO:0000256" key="5">
    <source>
        <dbReference type="ARBA" id="ARBA00023043"/>
    </source>
</evidence>
<proteinExistence type="predicted"/>
<evidence type="ECO:0000256" key="4">
    <source>
        <dbReference type="ARBA" id="ARBA00022989"/>
    </source>
</evidence>
<keyword evidence="4 8" id="KW-1133">Transmembrane helix</keyword>
<name>A0AAF0WYK1_DAUCS</name>
<feature type="repeat" description="ANK" evidence="7">
    <location>
        <begin position="68"/>
        <end position="90"/>
    </location>
</feature>
<dbReference type="Gene3D" id="1.25.40.20">
    <property type="entry name" value="Ankyrin repeat-containing domain"/>
    <property type="match status" value="3"/>
</dbReference>
<dbReference type="InterPro" id="IPR036770">
    <property type="entry name" value="Ankyrin_rpt-contain_sf"/>
</dbReference>
<evidence type="ECO:0000259" key="9">
    <source>
        <dbReference type="Pfam" id="PF13962"/>
    </source>
</evidence>
<dbReference type="GO" id="GO:0005886">
    <property type="term" value="C:plasma membrane"/>
    <property type="evidence" value="ECO:0007669"/>
    <property type="project" value="TreeGrafter"/>
</dbReference>
<organism evidence="10 11">
    <name type="scientific">Daucus carota subsp. sativus</name>
    <name type="common">Carrot</name>
    <dbReference type="NCBI Taxonomy" id="79200"/>
    <lineage>
        <taxon>Eukaryota</taxon>
        <taxon>Viridiplantae</taxon>
        <taxon>Streptophyta</taxon>
        <taxon>Embryophyta</taxon>
        <taxon>Tracheophyta</taxon>
        <taxon>Spermatophyta</taxon>
        <taxon>Magnoliopsida</taxon>
        <taxon>eudicotyledons</taxon>
        <taxon>Gunneridae</taxon>
        <taxon>Pentapetalae</taxon>
        <taxon>asterids</taxon>
        <taxon>campanulids</taxon>
        <taxon>Apiales</taxon>
        <taxon>Apiaceae</taxon>
        <taxon>Apioideae</taxon>
        <taxon>Scandiceae</taxon>
        <taxon>Daucinae</taxon>
        <taxon>Daucus</taxon>
        <taxon>Daucus sect. Daucus</taxon>
    </lineage>
</organism>
<reference evidence="10" key="1">
    <citation type="journal article" date="2016" name="Nat. Genet.">
        <title>A high-quality carrot genome assembly provides new insights into carotenoid accumulation and asterid genome evolution.</title>
        <authorList>
            <person name="Iorizzo M."/>
            <person name="Ellison S."/>
            <person name="Senalik D."/>
            <person name="Zeng P."/>
            <person name="Satapoomin P."/>
            <person name="Huang J."/>
            <person name="Bowman M."/>
            <person name="Iovene M."/>
            <person name="Sanseverino W."/>
            <person name="Cavagnaro P."/>
            <person name="Yildiz M."/>
            <person name="Macko-Podgorni A."/>
            <person name="Moranska E."/>
            <person name="Grzebelus E."/>
            <person name="Grzebelus D."/>
            <person name="Ashrafi H."/>
            <person name="Zheng Z."/>
            <person name="Cheng S."/>
            <person name="Spooner D."/>
            <person name="Van Deynze A."/>
            <person name="Simon P."/>
        </authorList>
    </citation>
    <scope>NUCLEOTIDE SEQUENCE</scope>
    <source>
        <tissue evidence="10">Leaf</tissue>
    </source>
</reference>
<protein>
    <recommendedName>
        <fullName evidence="9">PGG domain-containing protein</fullName>
    </recommendedName>
</protein>
<keyword evidence="2 8" id="KW-0812">Transmembrane</keyword>
<evidence type="ECO:0000313" key="11">
    <source>
        <dbReference type="Proteomes" id="UP000077755"/>
    </source>
</evidence>
<keyword evidence="3" id="KW-0677">Repeat</keyword>
<evidence type="ECO:0000256" key="3">
    <source>
        <dbReference type="ARBA" id="ARBA00022737"/>
    </source>
</evidence>
<dbReference type="PROSITE" id="PS50088">
    <property type="entry name" value="ANK_REPEAT"/>
    <property type="match status" value="1"/>
</dbReference>
<dbReference type="InterPro" id="IPR026961">
    <property type="entry name" value="PGG_dom"/>
</dbReference>
<gene>
    <name evidence="10" type="ORF">DCAR_0415630</name>
</gene>
<feature type="transmembrane region" description="Helical" evidence="8">
    <location>
        <begin position="597"/>
        <end position="618"/>
    </location>
</feature>
<dbReference type="Pfam" id="PF12796">
    <property type="entry name" value="Ank_2"/>
    <property type="match status" value="3"/>
</dbReference>